<dbReference type="InterPro" id="IPR022761">
    <property type="entry name" value="Fumarate_lyase_N"/>
</dbReference>
<dbReference type="InterPro" id="IPR020557">
    <property type="entry name" value="Fumarate_lyase_CS"/>
</dbReference>
<evidence type="ECO:0000313" key="14">
    <source>
        <dbReference type="EMBL" id="EHM13406.1"/>
    </source>
</evidence>
<dbReference type="SMART" id="SM00998">
    <property type="entry name" value="ADSL_C"/>
    <property type="match status" value="1"/>
</dbReference>
<dbReference type="Gene3D" id="1.20.200.10">
    <property type="entry name" value="Fumarase/aspartase (Central domain)"/>
    <property type="match status" value="1"/>
</dbReference>
<evidence type="ECO:0000313" key="15">
    <source>
        <dbReference type="Proteomes" id="UP000003806"/>
    </source>
</evidence>
<organism evidence="14 15">
    <name type="scientific">Jonquetella anthropi DSM 22815</name>
    <dbReference type="NCBI Taxonomy" id="885272"/>
    <lineage>
        <taxon>Bacteria</taxon>
        <taxon>Thermotogati</taxon>
        <taxon>Synergistota</taxon>
        <taxon>Synergistia</taxon>
        <taxon>Synergistales</taxon>
        <taxon>Dethiosulfovibrionaceae</taxon>
        <taxon>Jonquetella</taxon>
    </lineage>
</organism>
<dbReference type="Pfam" id="PF10397">
    <property type="entry name" value="ADSL_C"/>
    <property type="match status" value="1"/>
</dbReference>
<keyword evidence="6 12" id="KW-0658">Purine biosynthesis</keyword>
<dbReference type="NCBIfam" id="TIGR00928">
    <property type="entry name" value="purB"/>
    <property type="match status" value="1"/>
</dbReference>
<dbReference type="CDD" id="cd01360">
    <property type="entry name" value="Adenylsuccinate_lyase_1"/>
    <property type="match status" value="1"/>
</dbReference>
<dbReference type="Pfam" id="PF00206">
    <property type="entry name" value="Lyase_1"/>
    <property type="match status" value="1"/>
</dbReference>
<dbReference type="SUPFAM" id="SSF48557">
    <property type="entry name" value="L-aspartase-like"/>
    <property type="match status" value="1"/>
</dbReference>
<dbReference type="Gene3D" id="1.10.40.30">
    <property type="entry name" value="Fumarase/aspartase (C-terminal domain)"/>
    <property type="match status" value="1"/>
</dbReference>
<dbReference type="EMBL" id="CM001376">
    <property type="protein sequence ID" value="EHM13406.1"/>
    <property type="molecule type" value="Genomic_DNA"/>
</dbReference>
<dbReference type="Proteomes" id="UP000003806">
    <property type="component" value="Chromosome"/>
</dbReference>
<name>H0UL47_9BACT</name>
<evidence type="ECO:0000256" key="3">
    <source>
        <dbReference type="ARBA" id="ARBA00008273"/>
    </source>
</evidence>
<keyword evidence="15" id="KW-1185">Reference proteome</keyword>
<dbReference type="GO" id="GO:0044208">
    <property type="term" value="P:'de novo' AMP biosynthetic process"/>
    <property type="evidence" value="ECO:0007669"/>
    <property type="project" value="UniProtKB-UniPathway"/>
</dbReference>
<dbReference type="RefSeq" id="WP_008523053.1">
    <property type="nucleotide sequence ID" value="NZ_CM001376.1"/>
</dbReference>
<dbReference type="OrthoDB" id="9768878at2"/>
<comment type="catalytic activity">
    <reaction evidence="8">
        <text>(2S)-2-[5-amino-1-(5-phospho-beta-D-ribosyl)imidazole-4-carboxamido]succinate = 5-amino-1-(5-phospho-beta-D-ribosyl)imidazole-4-carboxamide + fumarate</text>
        <dbReference type="Rhea" id="RHEA:23920"/>
        <dbReference type="ChEBI" id="CHEBI:29806"/>
        <dbReference type="ChEBI" id="CHEBI:58443"/>
        <dbReference type="ChEBI" id="CHEBI:58475"/>
        <dbReference type="EC" id="4.3.2.2"/>
    </reaction>
    <physiologicalReaction direction="left-to-right" evidence="8">
        <dbReference type="Rhea" id="RHEA:23921"/>
    </physiologicalReaction>
</comment>
<feature type="domain" description="Adenylosuccinate lyase C-terminal" evidence="13">
    <location>
        <begin position="349"/>
        <end position="430"/>
    </location>
</feature>
<proteinExistence type="inferred from homology"/>
<dbReference type="eggNOG" id="COG0015">
    <property type="taxonomic scope" value="Bacteria"/>
</dbReference>
<dbReference type="PROSITE" id="PS00163">
    <property type="entry name" value="FUMARATE_LYASES"/>
    <property type="match status" value="1"/>
</dbReference>
<accession>H0UL47</accession>
<comment type="catalytic activity">
    <reaction evidence="10">
        <text>N(6)-(1,2-dicarboxyethyl)-AMP = fumarate + AMP</text>
        <dbReference type="Rhea" id="RHEA:16853"/>
        <dbReference type="ChEBI" id="CHEBI:29806"/>
        <dbReference type="ChEBI" id="CHEBI:57567"/>
        <dbReference type="ChEBI" id="CHEBI:456215"/>
        <dbReference type="EC" id="4.3.2.2"/>
    </reaction>
    <physiologicalReaction direction="left-to-right" evidence="10">
        <dbReference type="Rhea" id="RHEA:16854"/>
    </physiologicalReaction>
</comment>
<reference evidence="14 15" key="1">
    <citation type="submission" date="2011-11" db="EMBL/GenBank/DDBJ databases">
        <title>The Noncontiguous Finished genome of Jonquetella anthropi DSM 22815.</title>
        <authorList>
            <consortium name="US DOE Joint Genome Institute (JGI-PGF)"/>
            <person name="Lucas S."/>
            <person name="Copeland A."/>
            <person name="Lapidus A."/>
            <person name="Glavina del Rio T."/>
            <person name="Dalin E."/>
            <person name="Tice H."/>
            <person name="Bruce D."/>
            <person name="Goodwin L."/>
            <person name="Pitluck S."/>
            <person name="Peters L."/>
            <person name="Mikhailova N."/>
            <person name="Held B."/>
            <person name="Kyrpides N."/>
            <person name="Mavromatis K."/>
            <person name="Ivanova N."/>
            <person name="Markowitz V."/>
            <person name="Cheng J.-F."/>
            <person name="Hugenholtz P."/>
            <person name="Woyke T."/>
            <person name="Wu D."/>
            <person name="Gronow S."/>
            <person name="Wellnitz S."/>
            <person name="Brambilla E."/>
            <person name="Klenk H.-P."/>
            <person name="Eisen J.A."/>
        </authorList>
    </citation>
    <scope>NUCLEOTIDE SEQUENCE [LARGE SCALE GENOMIC DNA]</scope>
    <source>
        <strain evidence="14 15">DSM 22815</strain>
    </source>
</reference>
<evidence type="ECO:0000256" key="10">
    <source>
        <dbReference type="ARBA" id="ARBA00049115"/>
    </source>
</evidence>
<evidence type="ECO:0000256" key="12">
    <source>
        <dbReference type="RuleBase" id="RU361172"/>
    </source>
</evidence>
<comment type="pathway">
    <text evidence="1 12">Purine metabolism; IMP biosynthesis via de novo pathway; 5-amino-1-(5-phospho-D-ribosyl)imidazole-4-carboxamide from 5-amino-1-(5-phospho-D-ribosyl)imidazole-4-carboxylate: step 2/2.</text>
</comment>
<dbReference type="GO" id="GO:0006189">
    <property type="term" value="P:'de novo' IMP biosynthetic process"/>
    <property type="evidence" value="ECO:0007669"/>
    <property type="project" value="UniProtKB-UniPathway"/>
</dbReference>
<comment type="pathway">
    <text evidence="2 12">Purine metabolism; AMP biosynthesis via de novo pathway; AMP from IMP: step 2/2.</text>
</comment>
<dbReference type="UniPathway" id="UPA00074">
    <property type="reaction ID" value="UER00132"/>
</dbReference>
<dbReference type="FunFam" id="1.20.200.10:FF:000008">
    <property type="entry name" value="Adenylosuccinate lyase"/>
    <property type="match status" value="1"/>
</dbReference>
<dbReference type="AlphaFoldDB" id="H0UL47"/>
<dbReference type="STRING" id="885272.JonanDRAFT_1035"/>
<protein>
    <recommendedName>
        <fullName evidence="5 11">Adenylosuccinate lyase</fullName>
        <shortName evidence="12">ASL</shortName>
        <ecNumber evidence="4 11">4.3.2.2</ecNumber>
    </recommendedName>
    <alternativeName>
        <fullName evidence="9 12">Adenylosuccinase</fullName>
    </alternativeName>
</protein>
<dbReference type="PRINTS" id="PR00145">
    <property type="entry name" value="ARGSUCLYASE"/>
</dbReference>
<dbReference type="PANTHER" id="PTHR43172:SF1">
    <property type="entry name" value="ADENYLOSUCCINATE LYASE"/>
    <property type="match status" value="1"/>
</dbReference>
<dbReference type="InterPro" id="IPR008948">
    <property type="entry name" value="L-Aspartase-like"/>
</dbReference>
<sequence>MIPRYETPEMSSIWSLENQYRSWLRVELAACRAWAKQGLLPPEDLKTIEEKSGFDVARVLEIEAEVHHDVIAFVSCVAERIGPAGRFVHLGLTSSDVVDTASSLRLREALDVIDQALLKLLEAVWKLAQAHKYTPEVGRSHGVHAEPITFGLKVLTWYSQLLRDRRRLAFAREEISVGKISGAVGTYAHCPPVIEERVCAELGLTPDPVSTQIVQRDRHCTVMFALSQLGATMERIATELRHLQRTEVLEATEPFKKGQKGSSAMPHKKNPILSERICGMARLLRAFVLTSEENVALWHERDISHSSNERIIWPDGFHLCHYMLKTLTGVLNGLNVFPERMERNLKLTGGLVYSQRVLLELVERFGIRREDAYKAVQRNAMAVWEGEGHFLDLLASDELLAGRISRDELAELFTDDYYFRYVDEIFGRFAAPESLPAAGRLC</sequence>
<dbReference type="InterPro" id="IPR000362">
    <property type="entry name" value="Fumarate_lyase_fam"/>
</dbReference>
<dbReference type="EC" id="4.3.2.2" evidence="4 11"/>
<dbReference type="PANTHER" id="PTHR43172">
    <property type="entry name" value="ADENYLOSUCCINATE LYASE"/>
    <property type="match status" value="1"/>
</dbReference>
<dbReference type="UniPathway" id="UPA00075">
    <property type="reaction ID" value="UER00336"/>
</dbReference>
<dbReference type="GO" id="GO:0005829">
    <property type="term" value="C:cytosol"/>
    <property type="evidence" value="ECO:0007669"/>
    <property type="project" value="TreeGrafter"/>
</dbReference>
<dbReference type="HOGENOM" id="CLU_030949_0_1_0"/>
<evidence type="ECO:0000256" key="8">
    <source>
        <dbReference type="ARBA" id="ARBA00024477"/>
    </source>
</evidence>
<gene>
    <name evidence="14" type="ORF">JonanDRAFT_1035</name>
</gene>
<evidence type="ECO:0000256" key="4">
    <source>
        <dbReference type="ARBA" id="ARBA00012339"/>
    </source>
</evidence>
<evidence type="ECO:0000259" key="13">
    <source>
        <dbReference type="SMART" id="SM00998"/>
    </source>
</evidence>
<comment type="similarity">
    <text evidence="3 12">Belongs to the lyase 1 family. Adenylosuccinate lyase subfamily.</text>
</comment>
<dbReference type="GO" id="GO:0004018">
    <property type="term" value="F:N6-(1,2-dicarboxyethyl)AMP AMP-lyase (fumarate-forming) activity"/>
    <property type="evidence" value="ECO:0007669"/>
    <property type="project" value="UniProtKB-UniRule"/>
</dbReference>
<evidence type="ECO:0000256" key="1">
    <source>
        <dbReference type="ARBA" id="ARBA00004706"/>
    </source>
</evidence>
<dbReference type="PRINTS" id="PR00149">
    <property type="entry name" value="FUMRATELYASE"/>
</dbReference>
<dbReference type="FunFam" id="1.10.40.30:FF:000007">
    <property type="entry name" value="Adenylosuccinate lyase"/>
    <property type="match status" value="1"/>
</dbReference>
<dbReference type="InterPro" id="IPR024083">
    <property type="entry name" value="Fumarase/histidase_N"/>
</dbReference>
<evidence type="ECO:0000256" key="5">
    <source>
        <dbReference type="ARBA" id="ARBA00017058"/>
    </source>
</evidence>
<dbReference type="InterPro" id="IPR004769">
    <property type="entry name" value="Pur_lyase"/>
</dbReference>
<dbReference type="Gene3D" id="1.10.275.10">
    <property type="entry name" value="Fumarase/aspartase (N-terminal domain)"/>
    <property type="match status" value="1"/>
</dbReference>
<dbReference type="InterPro" id="IPR019468">
    <property type="entry name" value="AdenyloSucc_lyase_C"/>
</dbReference>
<evidence type="ECO:0000256" key="11">
    <source>
        <dbReference type="NCBIfam" id="TIGR00928"/>
    </source>
</evidence>
<evidence type="ECO:0000256" key="2">
    <source>
        <dbReference type="ARBA" id="ARBA00004734"/>
    </source>
</evidence>
<evidence type="ECO:0000256" key="9">
    <source>
        <dbReference type="ARBA" id="ARBA00030717"/>
    </source>
</evidence>
<dbReference type="GO" id="GO:0070626">
    <property type="term" value="F:(S)-2-(5-amino-1-(5-phospho-D-ribosyl)imidazole-4-carboxamido) succinate lyase (fumarate-forming) activity"/>
    <property type="evidence" value="ECO:0007669"/>
    <property type="project" value="TreeGrafter"/>
</dbReference>
<keyword evidence="7 12" id="KW-0456">Lyase</keyword>
<evidence type="ECO:0000256" key="6">
    <source>
        <dbReference type="ARBA" id="ARBA00022755"/>
    </source>
</evidence>
<evidence type="ECO:0000256" key="7">
    <source>
        <dbReference type="ARBA" id="ARBA00023239"/>
    </source>
</evidence>